<name>A0AA88TLV9_9TELE</name>
<dbReference type="AlphaFoldDB" id="A0AA88TLV9"/>
<proteinExistence type="predicted"/>
<evidence type="ECO:0000313" key="2">
    <source>
        <dbReference type="EMBL" id="KAK2890906.1"/>
    </source>
</evidence>
<keyword evidence="3" id="KW-1185">Reference proteome</keyword>
<feature type="compositionally biased region" description="Basic and acidic residues" evidence="1">
    <location>
        <begin position="192"/>
        <end position="213"/>
    </location>
</feature>
<dbReference type="Proteomes" id="UP001187343">
    <property type="component" value="Unassembled WGS sequence"/>
</dbReference>
<accession>A0AA88TLV9</accession>
<feature type="region of interest" description="Disordered" evidence="1">
    <location>
        <begin position="161"/>
        <end position="227"/>
    </location>
</feature>
<reference evidence="2" key="1">
    <citation type="submission" date="2023-08" db="EMBL/GenBank/DDBJ databases">
        <title>Chromosome-level Genome Assembly of mud carp (Cirrhinus molitorella).</title>
        <authorList>
            <person name="Liu H."/>
        </authorList>
    </citation>
    <scope>NUCLEOTIDE SEQUENCE</scope>
    <source>
        <strain evidence="2">Prfri</strain>
        <tissue evidence="2">Muscle</tissue>
    </source>
</reference>
<evidence type="ECO:0000313" key="3">
    <source>
        <dbReference type="Proteomes" id="UP001187343"/>
    </source>
</evidence>
<protein>
    <submittedName>
        <fullName evidence="2">Uncharacterized protein</fullName>
    </submittedName>
</protein>
<evidence type="ECO:0000256" key="1">
    <source>
        <dbReference type="SAM" id="MobiDB-lite"/>
    </source>
</evidence>
<dbReference type="EMBL" id="JAUYZG010000013">
    <property type="protein sequence ID" value="KAK2890906.1"/>
    <property type="molecule type" value="Genomic_DNA"/>
</dbReference>
<feature type="compositionally biased region" description="Polar residues" evidence="1">
    <location>
        <begin position="165"/>
        <end position="190"/>
    </location>
</feature>
<organism evidence="2 3">
    <name type="scientific">Cirrhinus molitorella</name>
    <name type="common">mud carp</name>
    <dbReference type="NCBI Taxonomy" id="172907"/>
    <lineage>
        <taxon>Eukaryota</taxon>
        <taxon>Metazoa</taxon>
        <taxon>Chordata</taxon>
        <taxon>Craniata</taxon>
        <taxon>Vertebrata</taxon>
        <taxon>Euteleostomi</taxon>
        <taxon>Actinopterygii</taxon>
        <taxon>Neopterygii</taxon>
        <taxon>Teleostei</taxon>
        <taxon>Ostariophysi</taxon>
        <taxon>Cypriniformes</taxon>
        <taxon>Cyprinidae</taxon>
        <taxon>Labeoninae</taxon>
        <taxon>Labeonini</taxon>
        <taxon>Cirrhinus</taxon>
    </lineage>
</organism>
<gene>
    <name evidence="2" type="ORF">Q8A67_013549</name>
</gene>
<sequence>MPGMCLADEMTDNLKMKSMTPTLTVTCVITCEKDAVQVNEPGVWCSTVISRVVRSTFLVREGKCPCNSVTALIIAPPNRSSGKQLNPPSFWEENMMNWSSSSIPPPVRICCHRSADGGKGPSQRKTDERKMKCFSRYLPYLFRPPSTLLSSSCHTEALDSACVNGRSSGRTSRTTEPYETTKQTMSSAANQYRERERERERRGERGGRIERLTHNPASSAQKVEILP</sequence>
<comment type="caution">
    <text evidence="2">The sequence shown here is derived from an EMBL/GenBank/DDBJ whole genome shotgun (WGS) entry which is preliminary data.</text>
</comment>